<sequence length="147" mass="16859">MLCSLPIHFVPVKQIRPNECHYSNHAMALADVILHEQLWRIPIALERTSHAVMDGHHRLRAAQQLKLKYVPCLLLDYDYVKVHATRDSYLVNPEEIIRRARTGELYPPKTTRHLFPSPFPLCNISLPLLQGQAELRPSMTSQCSLAS</sequence>
<dbReference type="EMBL" id="FOCT01000023">
    <property type="protein sequence ID" value="SEO45467.1"/>
    <property type="molecule type" value="Genomic_DNA"/>
</dbReference>
<dbReference type="SUPFAM" id="SSF110849">
    <property type="entry name" value="ParB/Sulfiredoxin"/>
    <property type="match status" value="1"/>
</dbReference>
<dbReference type="Gene3D" id="3.90.1530.10">
    <property type="entry name" value="Conserved hypothetical protein from pyrococcus furiosus pfu- 392566-001, ParB domain"/>
    <property type="match status" value="1"/>
</dbReference>
<evidence type="ECO:0000259" key="1">
    <source>
        <dbReference type="SMART" id="SM00470"/>
    </source>
</evidence>
<accession>A0A1H8PUW2</accession>
<dbReference type="InterPro" id="IPR003115">
    <property type="entry name" value="ParB_N"/>
</dbReference>
<dbReference type="AlphaFoldDB" id="A0A1H8PUW2"/>
<dbReference type="SMART" id="SM00470">
    <property type="entry name" value="ParB"/>
    <property type="match status" value="1"/>
</dbReference>
<dbReference type="InterPro" id="IPR036086">
    <property type="entry name" value="ParB/Sulfiredoxin_sf"/>
</dbReference>
<organism evidence="2 3">
    <name type="scientific">Nitrosospira multiformis</name>
    <dbReference type="NCBI Taxonomy" id="1231"/>
    <lineage>
        <taxon>Bacteria</taxon>
        <taxon>Pseudomonadati</taxon>
        <taxon>Pseudomonadota</taxon>
        <taxon>Betaproteobacteria</taxon>
        <taxon>Nitrosomonadales</taxon>
        <taxon>Nitrosomonadaceae</taxon>
        <taxon>Nitrosospira</taxon>
    </lineage>
</organism>
<proteinExistence type="predicted"/>
<dbReference type="RefSeq" id="WP_074749168.1">
    <property type="nucleotide sequence ID" value="NZ_FOCT01000023.1"/>
</dbReference>
<reference evidence="2 3" key="1">
    <citation type="submission" date="2016-10" db="EMBL/GenBank/DDBJ databases">
        <authorList>
            <person name="de Groot N.N."/>
        </authorList>
    </citation>
    <scope>NUCLEOTIDE SEQUENCE [LARGE SCALE GENOMIC DNA]</scope>
    <source>
        <strain evidence="2 3">Nl18</strain>
    </source>
</reference>
<dbReference type="CDD" id="cd16400">
    <property type="entry name" value="ParB_Srx_like_nuclease"/>
    <property type="match status" value="1"/>
</dbReference>
<evidence type="ECO:0000313" key="2">
    <source>
        <dbReference type="EMBL" id="SEO45467.1"/>
    </source>
</evidence>
<protein>
    <submittedName>
        <fullName evidence="2">ParB-like nuclease domain-containing protein</fullName>
    </submittedName>
</protein>
<name>A0A1H8PUW2_9PROT</name>
<feature type="domain" description="ParB-like N-terminal" evidence="1">
    <location>
        <begin position="8"/>
        <end position="97"/>
    </location>
</feature>
<dbReference type="Proteomes" id="UP000183898">
    <property type="component" value="Unassembled WGS sequence"/>
</dbReference>
<gene>
    <name evidence="2" type="ORF">SAMN05216404_12313</name>
</gene>
<evidence type="ECO:0000313" key="3">
    <source>
        <dbReference type="Proteomes" id="UP000183898"/>
    </source>
</evidence>